<evidence type="ECO:0000259" key="2">
    <source>
        <dbReference type="PROSITE" id="PS50234"/>
    </source>
</evidence>
<evidence type="ECO:0000313" key="3">
    <source>
        <dbReference type="EMBL" id="MBE3608868.1"/>
    </source>
</evidence>
<dbReference type="PROSITE" id="PS50234">
    <property type="entry name" value="VWFA"/>
    <property type="match status" value="1"/>
</dbReference>
<organism evidence="3 4">
    <name type="scientific">Campylobacter californiensis</name>
    <dbReference type="NCBI Taxonomy" id="1032243"/>
    <lineage>
        <taxon>Bacteria</taxon>
        <taxon>Pseudomonadati</taxon>
        <taxon>Campylobacterota</taxon>
        <taxon>Epsilonproteobacteria</taxon>
        <taxon>Campylobacterales</taxon>
        <taxon>Campylobacteraceae</taxon>
        <taxon>Campylobacter</taxon>
    </lineage>
</organism>
<gene>
    <name evidence="3" type="ORF">CCAL9337_09085</name>
</gene>
<dbReference type="CDD" id="cd00198">
    <property type="entry name" value="vWFA"/>
    <property type="match status" value="1"/>
</dbReference>
<dbReference type="SUPFAM" id="SSF53300">
    <property type="entry name" value="vWA-like"/>
    <property type="match status" value="1"/>
</dbReference>
<feature type="domain" description="VWFA" evidence="2">
    <location>
        <begin position="287"/>
        <end position="502"/>
    </location>
</feature>
<accession>A0AAW3ZYN7</accession>
<evidence type="ECO:0000256" key="1">
    <source>
        <dbReference type="SAM" id="MobiDB-lite"/>
    </source>
</evidence>
<dbReference type="EMBL" id="LIWG01000018">
    <property type="protein sequence ID" value="MBE3608868.1"/>
    <property type="molecule type" value="Genomic_DNA"/>
</dbReference>
<dbReference type="InterPro" id="IPR036465">
    <property type="entry name" value="vWFA_dom_sf"/>
</dbReference>
<dbReference type="InterPro" id="IPR002035">
    <property type="entry name" value="VWF_A"/>
</dbReference>
<feature type="non-terminal residue" evidence="3">
    <location>
        <position position="1"/>
    </location>
</feature>
<sequence>KPNDPIISWDEDTKKDGVLNNEENAKDGKANETTATITLPSDVSATNTVVVTITNPSGETKTVSILSQNGSTAQLDDGRTIEVKDGSIKIPVEVMESKNTSISAFIKDIAGNQSSEVSSSITVDNSIKFIDSDITLTVSEYDIKGGASSADAIKTESSSAVTSFTFTTQDGTDSGLLTNADTKVLWFNEDGKLVGKEASQGGATVIELSVDNNGQISTSLLKPVFHKDGEGNLLDSTTTKGVTVEAVNMVGSNASIDINVTINDSTPTSYNPTNNTMDITIANPKSNVTLVLDFSISMFDQVSATDKTMRVDAAYKGLMALLNDYGTKGEENVKVSLVAFSGKAATLTNSHGDTWMSINDAKAMIARYYAHRTVNGKEAFTYSLESSLLSGTNYDAALAKTMETFDKNGKFTEKGVENRIHFVSDGDATVSDASSTSLSNTASILYDGKIWNFGTGNRFTNSGSSGYITTNSTGTRFYRNGNIEITSEVTTDHGISKAEESIWREFLTKNGIIAESYKLGEDVNLSSLNSISYNGITGENTDAQEFSKLKFEAKTAENVNFVTKANGEVGFDLGADENGTISVEIDGKTYIYDIAAKTINGEACEINSDGDVIAKVEVVRDTGSKLVVDLAKGTYDYTADENVANSKEGETIDIKFTITDADGDSVTQTSSSTFVNPAIPETPVAPSVPTGPSTIGITETFDNTIDTFKGYSISKDGQAGSSRYGFAHYDYDKHIGSEDTYDTVKVGETINFDNLTQNYTVNNYWFGRTEMSDASSLDARMEHINRLDLGKGDNSVGLLNLSADDVLDMTDSIDTILKIDGDSNDTVTGKWEKSTDYKAEEGYELYESKVTSGDHAGETIYIQIDTDIKTDF</sequence>
<feature type="region of interest" description="Disordered" evidence="1">
    <location>
        <begin position="1"/>
        <end position="28"/>
    </location>
</feature>
<feature type="compositionally biased region" description="Basic and acidic residues" evidence="1">
    <location>
        <begin position="11"/>
        <end position="28"/>
    </location>
</feature>
<keyword evidence="4" id="KW-1185">Reference proteome</keyword>
<reference evidence="3 4" key="1">
    <citation type="submission" date="2015-08" db="EMBL/GenBank/DDBJ databases">
        <title>Comparative genomics of the Campylobacter concisus group.</title>
        <authorList>
            <person name="Yee E."/>
            <person name="Chapman M.H."/>
            <person name="Huynh S."/>
            <person name="Bono J.L."/>
            <person name="On S.L."/>
            <person name="St Leger J."/>
            <person name="Foster G."/>
            <person name="Parker C.T."/>
            <person name="Miller W.G."/>
        </authorList>
    </citation>
    <scope>NUCLEOTIDE SEQUENCE [LARGE SCALE GENOMIC DNA]</scope>
    <source>
        <strain evidence="3 4">RM9337</strain>
    </source>
</reference>
<comment type="caution">
    <text evidence="3">The sequence shown here is derived from an EMBL/GenBank/DDBJ whole genome shotgun (WGS) entry which is preliminary data.</text>
</comment>
<proteinExistence type="predicted"/>
<evidence type="ECO:0000313" key="4">
    <source>
        <dbReference type="Proteomes" id="UP000650616"/>
    </source>
</evidence>
<dbReference type="Proteomes" id="UP000650616">
    <property type="component" value="Unassembled WGS sequence"/>
</dbReference>
<dbReference type="AlphaFoldDB" id="A0AAW3ZYN7"/>
<protein>
    <recommendedName>
        <fullName evidence="2">VWFA domain-containing protein</fullName>
    </recommendedName>
</protein>
<name>A0AAW3ZYN7_9BACT</name>
<dbReference type="RefSeq" id="WP_170017258.1">
    <property type="nucleotide sequence ID" value="NZ_LIWG01000018.1"/>
</dbReference>